<evidence type="ECO:0000313" key="3">
    <source>
        <dbReference type="EMBL" id="RXZ44441.1"/>
    </source>
</evidence>
<reference evidence="3 4" key="1">
    <citation type="submission" date="2018-10" db="EMBL/GenBank/DDBJ databases">
        <title>Draft genome of Fastidiocella sp. strain 375T, a bacterium isolated from a karstic cave dripping water.</title>
        <authorList>
            <person name="Coelho C."/>
            <person name="Verissimo A."/>
            <person name="Tiago I."/>
        </authorList>
    </citation>
    <scope>NUCLEOTIDE SEQUENCE [LARGE SCALE GENOMIC DNA]</scope>
    <source>
        <strain evidence="3 4">CAVE-375</strain>
    </source>
</reference>
<dbReference type="InterPro" id="IPR051551">
    <property type="entry name" value="Autotransporter_adhesion"/>
</dbReference>
<dbReference type="PROSITE" id="PS51208">
    <property type="entry name" value="AUTOTRANSPORTER"/>
    <property type="match status" value="1"/>
</dbReference>
<keyword evidence="1" id="KW-0732">Signal</keyword>
<dbReference type="InterPro" id="IPR012332">
    <property type="entry name" value="Autotransporter_pectin_lyase_C"/>
</dbReference>
<name>A0ABY0FDX7_9NEIS</name>
<dbReference type="InterPro" id="IPR036709">
    <property type="entry name" value="Autotransporte_beta_dom_sf"/>
</dbReference>
<dbReference type="SUPFAM" id="SSF51126">
    <property type="entry name" value="Pectin lyase-like"/>
    <property type="match status" value="3"/>
</dbReference>
<comment type="caution">
    <text evidence="3">The sequence shown here is derived from an EMBL/GenBank/DDBJ whole genome shotgun (WGS) entry which is preliminary data.</text>
</comment>
<sequence>MLFGAAGNALAAITPTDLVANIYSSGQTTGGVTPVNGQYQHYTYTFTANKTDTFLTFLFRSDPQYFGLDNITLAAGEGVTNLLTNGDFEGGKAAGMNNPAGWSLVGTQGLGAAGVLKTGTASSSFNRNPYAGSAYWDDGAVGGFDGIAQSVATTIGQDYTVSFWLGRNSPWVNTEASSTAPSPGNITEMLLYAGDVPSGFVVTPPTPASTDIDTAASHYLSSKLGSTVNPAFEGGTLQIDSASPTITQDFTVANSGGTIDANGNSATFSGVIADKSGASGRLTFTGAGTTTLSGANTYSGGTTIGGGATVKVSTDGALGAANGGLTLNNGTLASTATHSSARNIALAGNGTLDVAASTTLTENGVISGSGTLSKTGSGTLVLGGSNSNSGATNVNSGTLEAGKAGALSSASATTVASGATLDLNSYDQTVGSLAGAGHVTLGSAKLRTGGDNSSTAFSGDIGGTGGLTQTGSGTLTLSGDNGYTGSTSIGSGATLALAGAGDIAASSGVANNGSFDIANTTSGATIKTLSGNGEVVLGGKTLTLSNANSTFVAGEGNDVAVSGGFAGAIHGSGGVIVAGGTEILSGDNDYTGATTIDNGATLALSGDGSIAASSGVANNGSFDIANTTSGATIKSLSGNGDVQLGGKTLTLSAAADTFAGGIHGMGGLTVSGGTETLSGSSDYTGGTTISGGGKVQVAADAALGAANGGLTLNNGTLSTTATHGSARNITLTGNGTFDVLASTTLTENGRISGNGGLTKDGDGTLVLCGSDYSGSTMVNAGTLKACKAGALAQTSTSTVAAGATLDLNNYDQSIGSLAGAGDVTLASAELTTGGDNSSTTFSGDIGGTGGLTKTGSGTLTLSGDNSYSGATTVSGGTLQAGKAGALSQDSATTVASGATLDLNNFNQSVGSLAGAGDVTLGSANLSTGGDSRSSTFSGGIAGTGGLSKIGSGTLTLSGANTYSGGTAINGGAVQVASNGALGAASGGLSLNNGTLKVAESFSTARDIALAGEGRLDVAAGKALSSTGTVSGNGPLIKNGAGTLTLDGSNSYTGGTVVNEGTLKVAADAALGAASGNITLNGGTLQTTASMGTDRRVTLSADSQLLTDEGTTFTQNGGIDGAGRLFKGGAGTLVLTGTNTYSGGTTINGGDVQVADGSSLGSGTVLLNGGTLHTTATLAAGQQVQVSGNSQARVDAGTTALLSGTISDGGSSGCFNKTGSGTLNMTGSATLNNGTCVQDGMLRANGALNSWILVYAAGTLRGTGQINGDMTVNGTLAPGNSPGLLTQNGTTTMASGSTFQEDIDGTTIGNGAGHYSHLAITGGQFVIENNVTLAPQLRGITGSANNTFTPSVGELFRIVTADGGVVGRFGTLTQPASGLAADTRFTAFYNVRGSNSVDLALTPTSYAAYLRNGKGNVNAQSAGGVLDKLLAHQDDGSATAAQSELLYAVAGVSGGAMPDLARRLSGEVHGALAAAAPQAGRALQNQVAGRLGSTAAIGNDLGAEQDLWLDVSTSRGDFDADEYASGYRTKRDQYTLGRDLYGNGATQSRLGVGVSYARNHVTADAGSGSVDDTMAFVYGQAGAGDFIVDGIAAYGYSRWKTQRGDPLQQAGVFETAVNGKEALVGVGVRLPLEVGGQSLAPFARALWQQSRRDGADESPASAAALSLQDYSADGTRVLAGLSGGSLAKDPLADAFTYQFSIAVGRDIGDEGQPAVQARLAGERLTVVAPHSGRDFVQAALNGTVQLDRRSYAYFGLNGEVGKGRSELGATAGLRVRF</sequence>
<evidence type="ECO:0000256" key="1">
    <source>
        <dbReference type="ARBA" id="ARBA00022729"/>
    </source>
</evidence>
<dbReference type="NCBIfam" id="TIGR02601">
    <property type="entry name" value="autotrns_rpt"/>
    <property type="match status" value="8"/>
</dbReference>
<dbReference type="Gene3D" id="2.160.20.20">
    <property type="match status" value="2"/>
</dbReference>
<protein>
    <recommendedName>
        <fullName evidence="2">Autotransporter domain-containing protein</fullName>
    </recommendedName>
</protein>
<dbReference type="InterPro" id="IPR005546">
    <property type="entry name" value="Autotransporte_beta"/>
</dbReference>
<dbReference type="InterPro" id="IPR011050">
    <property type="entry name" value="Pectin_lyase_fold/virulence"/>
</dbReference>
<dbReference type="InterPro" id="IPR013425">
    <property type="entry name" value="Autotrns_rpt"/>
</dbReference>
<dbReference type="EMBL" id="REGR01000003">
    <property type="protein sequence ID" value="RXZ44441.1"/>
    <property type="molecule type" value="Genomic_DNA"/>
</dbReference>
<dbReference type="Proteomes" id="UP000290682">
    <property type="component" value="Unassembled WGS sequence"/>
</dbReference>
<keyword evidence="4" id="KW-1185">Reference proteome</keyword>
<dbReference type="Gene3D" id="2.60.120.260">
    <property type="entry name" value="Galactose-binding domain-like"/>
    <property type="match status" value="1"/>
</dbReference>
<evidence type="ECO:0000313" key="4">
    <source>
        <dbReference type="Proteomes" id="UP000290682"/>
    </source>
</evidence>
<proteinExistence type="predicted"/>
<dbReference type="PANTHER" id="PTHR35037">
    <property type="entry name" value="C-TERMINAL REGION OF AIDA-LIKE PROTEIN"/>
    <property type="match status" value="1"/>
</dbReference>
<dbReference type="PANTHER" id="PTHR35037:SF3">
    <property type="entry name" value="C-TERMINAL REGION OF AIDA-LIKE PROTEIN"/>
    <property type="match status" value="1"/>
</dbReference>
<dbReference type="Pfam" id="PF12951">
    <property type="entry name" value="PATR"/>
    <property type="match status" value="11"/>
</dbReference>
<dbReference type="SMART" id="SM00869">
    <property type="entry name" value="Autotransporter"/>
    <property type="match status" value="1"/>
</dbReference>
<organism evidence="3 4">
    <name type="scientific">Crenobacter cavernae</name>
    <dbReference type="NCBI Taxonomy" id="2290923"/>
    <lineage>
        <taxon>Bacteria</taxon>
        <taxon>Pseudomonadati</taxon>
        <taxon>Pseudomonadota</taxon>
        <taxon>Betaproteobacteria</taxon>
        <taxon>Neisseriales</taxon>
        <taxon>Neisseriaceae</taxon>
        <taxon>Crenobacter</taxon>
    </lineage>
</organism>
<gene>
    <name evidence="3" type="ORF">EBB06_04870</name>
</gene>
<accession>A0ABY0FDX7</accession>
<evidence type="ECO:0000259" key="2">
    <source>
        <dbReference type="PROSITE" id="PS51208"/>
    </source>
</evidence>
<dbReference type="SUPFAM" id="SSF103515">
    <property type="entry name" value="Autotransporter"/>
    <property type="match status" value="1"/>
</dbReference>
<feature type="domain" description="Autotransporter" evidence="2">
    <location>
        <begin position="1499"/>
        <end position="1776"/>
    </location>
</feature>